<evidence type="ECO:0000313" key="3">
    <source>
        <dbReference type="Proteomes" id="UP000653411"/>
    </source>
</evidence>
<sequence length="462" mass="48012">MRPQVSGVHGDSGNTKTYDGPAPLGAGTQVKSMSGGGGPVLLFPLPDGRMTAAPLDMSDAMYSAITAVDPTTMAVKASWSAPEGQQLNGYMYQKADGEILATTKQGRVYVLQRTDTSRKTTITLEREIDLASMGVLGEGESLHSAAFDTGGGIWFVTGAITGVNEQTATTTTVGRITEDGQVRTLHLKDQVVENGFAVKDTTAYVVTGPAGDADHANAKGHFYAFGPGTRQSPRTLWDETYDAGSGGKLGGLTRGSGTTPTVLGSQYVAIADNADGRSGIRVYRQQAVRDGGSQLVCSVPLGTGSVSSADNGMIGYVADGVASIVAQDTYGQPAFFPGADINGSWNDDTGMTGGMQRVDVTPGGRCVTKWTNPVKMRSVPVLSTSTGLVYGSAQDPGLAAGGTYVWYAEAIDFGTGKTVWKQRVGAGGSYNDVGMILSLGPDGTLYDSVRDGVVAVKDRREP</sequence>
<gene>
    <name evidence="2" type="ORF">GCM10011578_049590</name>
</gene>
<feature type="region of interest" description="Disordered" evidence="1">
    <location>
        <begin position="1"/>
        <end position="28"/>
    </location>
</feature>
<name>A0A917XGG6_9ACTN</name>
<keyword evidence="3" id="KW-1185">Reference proteome</keyword>
<organism evidence="2 3">
    <name type="scientific">Streptomyces fuscichromogenes</name>
    <dbReference type="NCBI Taxonomy" id="1324013"/>
    <lineage>
        <taxon>Bacteria</taxon>
        <taxon>Bacillati</taxon>
        <taxon>Actinomycetota</taxon>
        <taxon>Actinomycetes</taxon>
        <taxon>Kitasatosporales</taxon>
        <taxon>Streptomycetaceae</taxon>
        <taxon>Streptomyces</taxon>
    </lineage>
</organism>
<dbReference type="EMBL" id="BMML01000011">
    <property type="protein sequence ID" value="GGN19594.1"/>
    <property type="molecule type" value="Genomic_DNA"/>
</dbReference>
<dbReference type="Proteomes" id="UP000653411">
    <property type="component" value="Unassembled WGS sequence"/>
</dbReference>
<comment type="caution">
    <text evidence="2">The sequence shown here is derived from an EMBL/GenBank/DDBJ whole genome shotgun (WGS) entry which is preliminary data.</text>
</comment>
<accession>A0A917XGG6</accession>
<evidence type="ECO:0000256" key="1">
    <source>
        <dbReference type="SAM" id="MobiDB-lite"/>
    </source>
</evidence>
<evidence type="ECO:0000313" key="2">
    <source>
        <dbReference type="EMBL" id="GGN19594.1"/>
    </source>
</evidence>
<proteinExistence type="predicted"/>
<protein>
    <submittedName>
        <fullName evidence="2">Uncharacterized protein</fullName>
    </submittedName>
</protein>
<reference evidence="2" key="1">
    <citation type="journal article" date="2014" name="Int. J. Syst. Evol. Microbiol.">
        <title>Complete genome sequence of Corynebacterium casei LMG S-19264T (=DSM 44701T), isolated from a smear-ripened cheese.</title>
        <authorList>
            <consortium name="US DOE Joint Genome Institute (JGI-PGF)"/>
            <person name="Walter F."/>
            <person name="Albersmeier A."/>
            <person name="Kalinowski J."/>
            <person name="Ruckert C."/>
        </authorList>
    </citation>
    <scope>NUCLEOTIDE SEQUENCE</scope>
    <source>
        <strain evidence="2">CGMCC 4.7110</strain>
    </source>
</reference>
<reference evidence="2" key="2">
    <citation type="submission" date="2020-09" db="EMBL/GenBank/DDBJ databases">
        <authorList>
            <person name="Sun Q."/>
            <person name="Zhou Y."/>
        </authorList>
    </citation>
    <scope>NUCLEOTIDE SEQUENCE</scope>
    <source>
        <strain evidence="2">CGMCC 4.7110</strain>
    </source>
</reference>
<dbReference type="AlphaFoldDB" id="A0A917XGG6"/>